<protein>
    <submittedName>
        <fullName evidence="1">Uncharacterized protein</fullName>
    </submittedName>
</protein>
<evidence type="ECO:0000313" key="2">
    <source>
        <dbReference type="Proteomes" id="UP001457282"/>
    </source>
</evidence>
<dbReference type="GO" id="GO:0003723">
    <property type="term" value="F:RNA binding"/>
    <property type="evidence" value="ECO:0007669"/>
    <property type="project" value="InterPro"/>
</dbReference>
<proteinExistence type="predicted"/>
<comment type="caution">
    <text evidence="1">The sequence shown here is derived from an EMBL/GenBank/DDBJ whole genome shotgun (WGS) entry which is preliminary data.</text>
</comment>
<gene>
    <name evidence="1" type="ORF">M0R45_028223</name>
</gene>
<organism evidence="1 2">
    <name type="scientific">Rubus argutus</name>
    <name type="common">Southern blackberry</name>
    <dbReference type="NCBI Taxonomy" id="59490"/>
    <lineage>
        <taxon>Eukaryota</taxon>
        <taxon>Viridiplantae</taxon>
        <taxon>Streptophyta</taxon>
        <taxon>Embryophyta</taxon>
        <taxon>Tracheophyta</taxon>
        <taxon>Spermatophyta</taxon>
        <taxon>Magnoliopsida</taxon>
        <taxon>eudicotyledons</taxon>
        <taxon>Gunneridae</taxon>
        <taxon>Pentapetalae</taxon>
        <taxon>rosids</taxon>
        <taxon>fabids</taxon>
        <taxon>Rosales</taxon>
        <taxon>Rosaceae</taxon>
        <taxon>Rosoideae</taxon>
        <taxon>Rosoideae incertae sedis</taxon>
        <taxon>Rubus</taxon>
    </lineage>
</organism>
<sequence length="125" mass="13947">MAVTGAIRQCLQRSSSTEACIIGEDPEIKPKSAATEEVEDGIREVVSFPKTFSKFIASSMTYSTTRTKDTDFARKAKDLLQLLSLNIPESQSDESLILLDARNIKEHLVERQKVLKSSIKVDKMI</sequence>
<keyword evidence="2" id="KW-1185">Reference proteome</keyword>
<reference evidence="1 2" key="1">
    <citation type="journal article" date="2023" name="G3 (Bethesda)">
        <title>A chromosome-length genome assembly and annotation of blackberry (Rubus argutus, cv. 'Hillquist').</title>
        <authorList>
            <person name="Bruna T."/>
            <person name="Aryal R."/>
            <person name="Dudchenko O."/>
            <person name="Sargent D.J."/>
            <person name="Mead D."/>
            <person name="Buti M."/>
            <person name="Cavallini A."/>
            <person name="Hytonen T."/>
            <person name="Andres J."/>
            <person name="Pham M."/>
            <person name="Weisz D."/>
            <person name="Mascagni F."/>
            <person name="Usai G."/>
            <person name="Natali L."/>
            <person name="Bassil N."/>
            <person name="Fernandez G.E."/>
            <person name="Lomsadze A."/>
            <person name="Armour M."/>
            <person name="Olukolu B."/>
            <person name="Poorten T."/>
            <person name="Britton C."/>
            <person name="Davik J."/>
            <person name="Ashrafi H."/>
            <person name="Aiden E.L."/>
            <person name="Borodovsky M."/>
            <person name="Worthington M."/>
        </authorList>
    </citation>
    <scope>NUCLEOTIDE SEQUENCE [LARGE SCALE GENOMIC DNA]</scope>
    <source>
        <strain evidence="1">PI 553951</strain>
    </source>
</reference>
<name>A0AAW1W8J6_RUBAR</name>
<dbReference type="AlphaFoldDB" id="A0AAW1W8J6"/>
<evidence type="ECO:0000313" key="1">
    <source>
        <dbReference type="EMBL" id="KAK9919637.1"/>
    </source>
</evidence>
<dbReference type="Gene3D" id="3.30.1370.10">
    <property type="entry name" value="K Homology domain, type 1"/>
    <property type="match status" value="1"/>
</dbReference>
<accession>A0AAW1W8J6</accession>
<dbReference type="Proteomes" id="UP001457282">
    <property type="component" value="Unassembled WGS sequence"/>
</dbReference>
<dbReference type="InterPro" id="IPR036612">
    <property type="entry name" value="KH_dom_type_1_sf"/>
</dbReference>
<dbReference type="EMBL" id="JBEDUW010000006">
    <property type="protein sequence ID" value="KAK9919637.1"/>
    <property type="molecule type" value="Genomic_DNA"/>
</dbReference>